<keyword evidence="3" id="KW-1185">Reference proteome</keyword>
<dbReference type="KEGG" id="psai:C3B54_111586"/>
<dbReference type="OrthoDB" id="5243694at2"/>
<proteinExistence type="predicted"/>
<dbReference type="InterPro" id="IPR011051">
    <property type="entry name" value="RmlC_Cupin_sf"/>
</dbReference>
<feature type="domain" description="Cupin type-2" evidence="1">
    <location>
        <begin position="50"/>
        <end position="115"/>
    </location>
</feature>
<evidence type="ECO:0000313" key="2">
    <source>
        <dbReference type="EMBL" id="AVG24523.1"/>
    </source>
</evidence>
<dbReference type="InterPro" id="IPR014710">
    <property type="entry name" value="RmlC-like_jellyroll"/>
</dbReference>
<dbReference type="SUPFAM" id="SSF51182">
    <property type="entry name" value="RmlC-like cupins"/>
    <property type="match status" value="1"/>
</dbReference>
<accession>A0A2L2BS70</accession>
<organism evidence="2 3">
    <name type="scientific">Pontimonas salivibrio</name>
    <dbReference type="NCBI Taxonomy" id="1159327"/>
    <lineage>
        <taxon>Bacteria</taxon>
        <taxon>Bacillati</taxon>
        <taxon>Actinomycetota</taxon>
        <taxon>Actinomycetes</taxon>
        <taxon>Micrococcales</taxon>
        <taxon>Microbacteriaceae</taxon>
        <taxon>Pontimonas</taxon>
    </lineage>
</organism>
<dbReference type="InterPro" id="IPR013096">
    <property type="entry name" value="Cupin_2"/>
</dbReference>
<dbReference type="Proteomes" id="UP000243077">
    <property type="component" value="Chromosome"/>
</dbReference>
<dbReference type="AlphaFoldDB" id="A0A2L2BS70"/>
<dbReference type="EMBL" id="CP026923">
    <property type="protein sequence ID" value="AVG24523.1"/>
    <property type="molecule type" value="Genomic_DNA"/>
</dbReference>
<sequence length="142" mass="15868">MSNFSVTNIGPMDSWREHFGGFVPETSRDGRRVVDHELDTEIIGFTATAYEPGEEAGYWHSHSTLEEVYVFLEGEGQMGLDDQVIDVHPGTVVHVGTGVMRTWRALPDSPAQLRWLCLRAGQIPLPAIPDDAIPIRDIPMPW</sequence>
<evidence type="ECO:0000313" key="3">
    <source>
        <dbReference type="Proteomes" id="UP000243077"/>
    </source>
</evidence>
<name>A0A2L2BS70_9MICO</name>
<reference evidence="2 3" key="1">
    <citation type="submission" date="2018-02" db="EMBL/GenBank/DDBJ databases">
        <title>Complete genome of the streamlined marine actinobacterium Pontimonas salivibrio CL-TW6 adapted to coastal planktonic lifestype.</title>
        <authorList>
            <person name="Cho B.C."/>
            <person name="Hardies S.C."/>
            <person name="Jang G.I."/>
            <person name="Hwang C.Y."/>
        </authorList>
    </citation>
    <scope>NUCLEOTIDE SEQUENCE [LARGE SCALE GENOMIC DNA]</scope>
    <source>
        <strain evidence="2 3">CL-TW6</strain>
    </source>
</reference>
<dbReference type="RefSeq" id="WP_104913987.1">
    <property type="nucleotide sequence ID" value="NZ_CP026923.1"/>
</dbReference>
<evidence type="ECO:0000259" key="1">
    <source>
        <dbReference type="Pfam" id="PF07883"/>
    </source>
</evidence>
<dbReference type="Gene3D" id="2.60.120.10">
    <property type="entry name" value="Jelly Rolls"/>
    <property type="match status" value="1"/>
</dbReference>
<gene>
    <name evidence="2" type="ORF">C3B54_111586</name>
</gene>
<protein>
    <submittedName>
        <fullName evidence="2">Cupin domain-containing protein</fullName>
    </submittedName>
</protein>
<dbReference type="Pfam" id="PF07883">
    <property type="entry name" value="Cupin_2"/>
    <property type="match status" value="1"/>
</dbReference>